<evidence type="ECO:0000256" key="4">
    <source>
        <dbReference type="ARBA" id="ARBA00023136"/>
    </source>
</evidence>
<evidence type="ECO:0000256" key="2">
    <source>
        <dbReference type="ARBA" id="ARBA00022692"/>
    </source>
</evidence>
<dbReference type="STRING" id="1333998.M2A_1496"/>
<keyword evidence="4 5" id="KW-0472">Membrane</keyword>
<organism evidence="6 7">
    <name type="scientific">Tepidicaulis marinus</name>
    <dbReference type="NCBI Taxonomy" id="1333998"/>
    <lineage>
        <taxon>Bacteria</taxon>
        <taxon>Pseudomonadati</taxon>
        <taxon>Pseudomonadota</taxon>
        <taxon>Alphaproteobacteria</taxon>
        <taxon>Hyphomicrobiales</taxon>
        <taxon>Parvibaculaceae</taxon>
        <taxon>Tepidicaulis</taxon>
    </lineage>
</organism>
<sequence length="132" mass="13999">MTAYALQMLGLYAGLNILLNLILAYRVSSNRVRAKVMTGTGEDSGLYNASRAHITNVEYTPIGLIGLLVVASLGASIWVIHGIGVLLTLGRLLHAIGVSRTSDSSPPRLVGTLLTWVALLVAGLGCLYYAFI</sequence>
<keyword evidence="7" id="KW-1185">Reference proteome</keyword>
<dbReference type="Pfam" id="PF01124">
    <property type="entry name" value="MAPEG"/>
    <property type="match status" value="1"/>
</dbReference>
<dbReference type="GO" id="GO:0016020">
    <property type="term" value="C:membrane"/>
    <property type="evidence" value="ECO:0007669"/>
    <property type="project" value="UniProtKB-SubCell"/>
</dbReference>
<dbReference type="AlphaFoldDB" id="A0A081BAC9"/>
<feature type="transmembrane region" description="Helical" evidence="5">
    <location>
        <begin position="6"/>
        <end position="25"/>
    </location>
</feature>
<dbReference type="PANTHER" id="PTHR35814:SF1">
    <property type="entry name" value="GLUTATHIONE S-TRANSFERASE-RELATED"/>
    <property type="match status" value="1"/>
</dbReference>
<name>A0A081BAC9_9HYPH</name>
<evidence type="ECO:0000256" key="1">
    <source>
        <dbReference type="ARBA" id="ARBA00004370"/>
    </source>
</evidence>
<dbReference type="RefSeq" id="WP_045445218.1">
    <property type="nucleotide sequence ID" value="NZ_BBIO01000006.1"/>
</dbReference>
<accession>A0A081BAC9</accession>
<feature type="transmembrane region" description="Helical" evidence="5">
    <location>
        <begin position="109"/>
        <end position="131"/>
    </location>
</feature>
<evidence type="ECO:0000256" key="5">
    <source>
        <dbReference type="SAM" id="Phobius"/>
    </source>
</evidence>
<evidence type="ECO:0000313" key="6">
    <source>
        <dbReference type="EMBL" id="GAK44997.1"/>
    </source>
</evidence>
<comment type="subcellular location">
    <subcellularLocation>
        <location evidence="1">Membrane</location>
    </subcellularLocation>
</comment>
<evidence type="ECO:0000256" key="3">
    <source>
        <dbReference type="ARBA" id="ARBA00022989"/>
    </source>
</evidence>
<dbReference type="Proteomes" id="UP000028702">
    <property type="component" value="Unassembled WGS sequence"/>
</dbReference>
<dbReference type="Gene3D" id="1.20.120.550">
    <property type="entry name" value="Membrane associated eicosanoid/glutathione metabolism-like domain"/>
    <property type="match status" value="1"/>
</dbReference>
<dbReference type="SUPFAM" id="SSF161084">
    <property type="entry name" value="MAPEG domain-like"/>
    <property type="match status" value="1"/>
</dbReference>
<dbReference type="InterPro" id="IPR023352">
    <property type="entry name" value="MAPEG-like_dom_sf"/>
</dbReference>
<dbReference type="EMBL" id="BBIO01000006">
    <property type="protein sequence ID" value="GAK44997.1"/>
    <property type="molecule type" value="Genomic_DNA"/>
</dbReference>
<dbReference type="eggNOG" id="COG3788">
    <property type="taxonomic scope" value="Bacteria"/>
</dbReference>
<keyword evidence="3 5" id="KW-1133">Transmembrane helix</keyword>
<evidence type="ECO:0000313" key="7">
    <source>
        <dbReference type="Proteomes" id="UP000028702"/>
    </source>
</evidence>
<keyword evidence="2 5" id="KW-0812">Transmembrane</keyword>
<proteinExistence type="predicted"/>
<dbReference type="PANTHER" id="PTHR35814">
    <property type="match status" value="1"/>
</dbReference>
<protein>
    <submittedName>
        <fullName evidence="6">Conserved protein</fullName>
    </submittedName>
</protein>
<feature type="transmembrane region" description="Helical" evidence="5">
    <location>
        <begin position="64"/>
        <end position="89"/>
    </location>
</feature>
<dbReference type="InterPro" id="IPR001129">
    <property type="entry name" value="Membr-assoc_MAPEG"/>
</dbReference>
<gene>
    <name evidence="6" type="ORF">M2A_1496</name>
</gene>
<comment type="caution">
    <text evidence="6">The sequence shown here is derived from an EMBL/GenBank/DDBJ whole genome shotgun (WGS) entry which is preliminary data.</text>
</comment>
<reference evidence="6 7" key="1">
    <citation type="submission" date="2014-07" db="EMBL/GenBank/DDBJ databases">
        <title>Tepidicaulis marinum gen. nov., sp. nov., a novel marine bacterium denitrifying nitrate to nitrous oxide strictly under microaerobic conditions.</title>
        <authorList>
            <person name="Takeuchi M."/>
            <person name="Yamagishi T."/>
            <person name="Kamagata Y."/>
            <person name="Oshima K."/>
            <person name="Hattori M."/>
            <person name="Katayama T."/>
            <person name="Hanada S."/>
            <person name="Tamaki H."/>
            <person name="Marumo K."/>
            <person name="Maeda H."/>
            <person name="Nedachi M."/>
            <person name="Iwasaki W."/>
            <person name="Suwa Y."/>
            <person name="Sakata S."/>
        </authorList>
    </citation>
    <scope>NUCLEOTIDE SEQUENCE [LARGE SCALE GENOMIC DNA]</scope>
    <source>
        <strain evidence="6 7">MA2</strain>
    </source>
</reference>